<evidence type="ECO:0000256" key="2">
    <source>
        <dbReference type="ARBA" id="ARBA00022723"/>
    </source>
</evidence>
<name>A0A327YDW7_9BACL</name>
<keyword evidence="5 8" id="KW-0186">Copper</keyword>
<dbReference type="FunFam" id="2.60.40.200:FF:000005">
    <property type="entry name" value="Superoxide dismutase [Cu-Zn]"/>
    <property type="match status" value="1"/>
</dbReference>
<protein>
    <recommendedName>
        <fullName evidence="8">Superoxide dismutase [Cu-Zn]</fullName>
        <ecNumber evidence="8">1.15.1.1</ecNumber>
    </recommendedName>
</protein>
<evidence type="ECO:0000256" key="6">
    <source>
        <dbReference type="ARBA" id="ARBA00023157"/>
    </source>
</evidence>
<proteinExistence type="inferred from homology"/>
<evidence type="ECO:0000313" key="12">
    <source>
        <dbReference type="Proteomes" id="UP000248555"/>
    </source>
</evidence>
<dbReference type="AlphaFoldDB" id="A0A327YDW7"/>
<accession>A0A327YDW7</accession>
<sequence length="197" mass="21252">MLKRGMLFLFVFAVLSACTEQPPTKLDVEMFNSFGDSLGTVKLSEQPEGVKMELNLEGLPPGEHAFHIHEKGSCKPPDFKSAGNHYNPDDKKHGLLHPEGAHAGDLPNLIVGEDGKVKAEIVAPQVTLKEGKTTLLTKEGTSLVIHAKKDDGMTQPAGDAGGRIACGAIKKIEGRGESKEEKQEREKTGESKADKEE</sequence>
<dbReference type="GO" id="GO:0004784">
    <property type="term" value="F:superoxide dismutase activity"/>
    <property type="evidence" value="ECO:0007669"/>
    <property type="project" value="UniProtKB-EC"/>
</dbReference>
<dbReference type="InterPro" id="IPR024134">
    <property type="entry name" value="SOD_Cu/Zn_/chaperone"/>
</dbReference>
<gene>
    <name evidence="11" type="ORF">B0I26_109102</name>
</gene>
<evidence type="ECO:0000256" key="3">
    <source>
        <dbReference type="ARBA" id="ARBA00022729"/>
    </source>
</evidence>
<evidence type="ECO:0000256" key="5">
    <source>
        <dbReference type="ARBA" id="ARBA00023008"/>
    </source>
</evidence>
<comment type="function">
    <text evidence="7">Destroys radicals which are normally produced within the cells and which are toxic to biological systems. May play a role in favoring mycobacterial survival in phagocytes.</text>
</comment>
<dbReference type="GO" id="GO:0005507">
    <property type="term" value="F:copper ion binding"/>
    <property type="evidence" value="ECO:0007669"/>
    <property type="project" value="InterPro"/>
</dbReference>
<dbReference type="InterPro" id="IPR001424">
    <property type="entry name" value="SOD_Cu_Zn_dom"/>
</dbReference>
<keyword evidence="8" id="KW-0560">Oxidoreductase</keyword>
<dbReference type="PROSITE" id="PS00332">
    <property type="entry name" value="SOD_CU_ZN_2"/>
    <property type="match status" value="1"/>
</dbReference>
<evidence type="ECO:0000256" key="7">
    <source>
        <dbReference type="ARBA" id="ARBA00024900"/>
    </source>
</evidence>
<feature type="domain" description="Superoxide dismutase copper/zinc binding" evidence="10">
    <location>
        <begin position="39"/>
        <end position="169"/>
    </location>
</feature>
<evidence type="ECO:0000259" key="10">
    <source>
        <dbReference type="Pfam" id="PF00080"/>
    </source>
</evidence>
<evidence type="ECO:0000256" key="8">
    <source>
        <dbReference type="RuleBase" id="RU000393"/>
    </source>
</evidence>
<keyword evidence="6" id="KW-1015">Disulfide bond</keyword>
<keyword evidence="4 8" id="KW-0862">Zinc</keyword>
<dbReference type="Pfam" id="PF00080">
    <property type="entry name" value="Sod_Cu"/>
    <property type="match status" value="1"/>
</dbReference>
<comment type="cofactor">
    <cofactor evidence="8">
        <name>Zn(2+)</name>
        <dbReference type="ChEBI" id="CHEBI:29105"/>
    </cofactor>
    <text evidence="8">Binds 1 zinc ion per subunit.</text>
</comment>
<organism evidence="11 12">
    <name type="scientific">Paranoxybacillus vitaminiphilus</name>
    <dbReference type="NCBI Taxonomy" id="581036"/>
    <lineage>
        <taxon>Bacteria</taxon>
        <taxon>Bacillati</taxon>
        <taxon>Bacillota</taxon>
        <taxon>Bacilli</taxon>
        <taxon>Bacillales</taxon>
        <taxon>Anoxybacillaceae</taxon>
        <taxon>Paranoxybacillus</taxon>
    </lineage>
</organism>
<dbReference type="EMBL" id="QLMH01000009">
    <property type="protein sequence ID" value="RAK18681.1"/>
    <property type="molecule type" value="Genomic_DNA"/>
</dbReference>
<evidence type="ECO:0000313" key="11">
    <source>
        <dbReference type="EMBL" id="RAK18681.1"/>
    </source>
</evidence>
<comment type="catalytic activity">
    <reaction evidence="8">
        <text>2 superoxide + 2 H(+) = H2O2 + O2</text>
        <dbReference type="Rhea" id="RHEA:20696"/>
        <dbReference type="ChEBI" id="CHEBI:15378"/>
        <dbReference type="ChEBI" id="CHEBI:15379"/>
        <dbReference type="ChEBI" id="CHEBI:16240"/>
        <dbReference type="ChEBI" id="CHEBI:18421"/>
        <dbReference type="EC" id="1.15.1.1"/>
    </reaction>
</comment>
<dbReference type="Gene3D" id="2.60.40.200">
    <property type="entry name" value="Superoxide dismutase, copper/zinc binding domain"/>
    <property type="match status" value="1"/>
</dbReference>
<dbReference type="PROSITE" id="PS51257">
    <property type="entry name" value="PROKAR_LIPOPROTEIN"/>
    <property type="match status" value="1"/>
</dbReference>
<dbReference type="PANTHER" id="PTHR10003">
    <property type="entry name" value="SUPEROXIDE DISMUTASE CU-ZN -RELATED"/>
    <property type="match status" value="1"/>
</dbReference>
<evidence type="ECO:0000256" key="1">
    <source>
        <dbReference type="ARBA" id="ARBA00010457"/>
    </source>
</evidence>
<reference evidence="11 12" key="1">
    <citation type="submission" date="2018-06" db="EMBL/GenBank/DDBJ databases">
        <title>Genomic Encyclopedia of Type Strains, Phase III (KMG-III): the genomes of soil and plant-associated and newly described type strains.</title>
        <authorList>
            <person name="Whitman W."/>
        </authorList>
    </citation>
    <scope>NUCLEOTIDE SEQUENCE [LARGE SCALE GENOMIC DNA]</scope>
    <source>
        <strain evidence="11 12">CGMCC 1.8979</strain>
    </source>
</reference>
<dbReference type="EC" id="1.15.1.1" evidence="8"/>
<comment type="cofactor">
    <cofactor evidence="8">
        <name>Cu cation</name>
        <dbReference type="ChEBI" id="CHEBI:23378"/>
    </cofactor>
    <text evidence="8">Binds 1 copper ion per subunit.</text>
</comment>
<keyword evidence="3" id="KW-0732">Signal</keyword>
<feature type="compositionally biased region" description="Basic and acidic residues" evidence="9">
    <location>
        <begin position="170"/>
        <end position="197"/>
    </location>
</feature>
<keyword evidence="12" id="KW-1185">Reference proteome</keyword>
<dbReference type="SUPFAM" id="SSF49329">
    <property type="entry name" value="Cu,Zn superoxide dismutase-like"/>
    <property type="match status" value="1"/>
</dbReference>
<dbReference type="InterPro" id="IPR036423">
    <property type="entry name" value="SOD-like_Cu/Zn_dom_sf"/>
</dbReference>
<dbReference type="CDD" id="cd00305">
    <property type="entry name" value="Cu-Zn_Superoxide_Dismutase"/>
    <property type="match status" value="1"/>
</dbReference>
<dbReference type="Proteomes" id="UP000248555">
    <property type="component" value="Unassembled WGS sequence"/>
</dbReference>
<comment type="similarity">
    <text evidence="1 8">Belongs to the Cu-Zn superoxide dismutase family.</text>
</comment>
<dbReference type="InterPro" id="IPR018152">
    <property type="entry name" value="SOD_Cu/Zn_BS"/>
</dbReference>
<keyword evidence="2 8" id="KW-0479">Metal-binding</keyword>
<evidence type="ECO:0000256" key="9">
    <source>
        <dbReference type="SAM" id="MobiDB-lite"/>
    </source>
</evidence>
<feature type="region of interest" description="Disordered" evidence="9">
    <location>
        <begin position="169"/>
        <end position="197"/>
    </location>
</feature>
<evidence type="ECO:0000256" key="4">
    <source>
        <dbReference type="ARBA" id="ARBA00022833"/>
    </source>
</evidence>
<comment type="caution">
    <text evidence="11">The sequence shown here is derived from an EMBL/GenBank/DDBJ whole genome shotgun (WGS) entry which is preliminary data.</text>
</comment>